<comment type="caution">
    <text evidence="2">The sequence shown here is derived from an EMBL/GenBank/DDBJ whole genome shotgun (WGS) entry which is preliminary data.</text>
</comment>
<proteinExistence type="predicted"/>
<keyword evidence="3" id="KW-1185">Reference proteome</keyword>
<evidence type="ECO:0000313" key="2">
    <source>
        <dbReference type="EMBL" id="CAG7724236.1"/>
    </source>
</evidence>
<accession>A0A8J2JTR9</accession>
<feature type="compositionally biased region" description="Pro residues" evidence="1">
    <location>
        <begin position="45"/>
        <end position="61"/>
    </location>
</feature>
<feature type="compositionally biased region" description="Low complexity" evidence="1">
    <location>
        <begin position="67"/>
        <end position="85"/>
    </location>
</feature>
<organism evidence="2 3">
    <name type="scientific">Allacma fusca</name>
    <dbReference type="NCBI Taxonomy" id="39272"/>
    <lineage>
        <taxon>Eukaryota</taxon>
        <taxon>Metazoa</taxon>
        <taxon>Ecdysozoa</taxon>
        <taxon>Arthropoda</taxon>
        <taxon>Hexapoda</taxon>
        <taxon>Collembola</taxon>
        <taxon>Symphypleona</taxon>
        <taxon>Sminthuridae</taxon>
        <taxon>Allacma</taxon>
    </lineage>
</organism>
<evidence type="ECO:0000256" key="1">
    <source>
        <dbReference type="SAM" id="MobiDB-lite"/>
    </source>
</evidence>
<feature type="compositionally biased region" description="Polar residues" evidence="1">
    <location>
        <begin position="1"/>
        <end position="16"/>
    </location>
</feature>
<reference evidence="2" key="1">
    <citation type="submission" date="2021-06" db="EMBL/GenBank/DDBJ databases">
        <authorList>
            <person name="Hodson N. C."/>
            <person name="Mongue J. A."/>
            <person name="Jaron S. K."/>
        </authorList>
    </citation>
    <scope>NUCLEOTIDE SEQUENCE</scope>
</reference>
<name>A0A8J2JTR9_9HEXA</name>
<sequence>MPQPESTESSNVSQPPSQFPVEGDKPKPSLEPTTEASGPSSIPSRSPPPVPIITTPKPRPTLNPENVSPVTTTSSRPPASSTAGPDSTDQVLWPAWPTMKCPIILGMLPVVGYCEAVVVCFGGIGHFFRFPVGHAFDLTTGQCGPIRITQVCPNFFPEEDADPSKRTQASAILNGPVRYVYLPLSHAQHHQEGKVIITKNSFFAPYT</sequence>
<evidence type="ECO:0000313" key="3">
    <source>
        <dbReference type="Proteomes" id="UP000708208"/>
    </source>
</evidence>
<dbReference type="EMBL" id="CAJVCH010107246">
    <property type="protein sequence ID" value="CAG7724236.1"/>
    <property type="molecule type" value="Genomic_DNA"/>
</dbReference>
<dbReference type="Proteomes" id="UP000708208">
    <property type="component" value="Unassembled WGS sequence"/>
</dbReference>
<dbReference type="AlphaFoldDB" id="A0A8J2JTR9"/>
<gene>
    <name evidence="2" type="ORF">AFUS01_LOCUS13270</name>
</gene>
<feature type="region of interest" description="Disordered" evidence="1">
    <location>
        <begin position="1"/>
        <end position="89"/>
    </location>
</feature>
<protein>
    <submittedName>
        <fullName evidence="2">Uncharacterized protein</fullName>
    </submittedName>
</protein>